<feature type="signal peptide" evidence="1">
    <location>
        <begin position="1"/>
        <end position="28"/>
    </location>
</feature>
<evidence type="ECO:0008006" key="4">
    <source>
        <dbReference type="Google" id="ProtNLM"/>
    </source>
</evidence>
<dbReference type="RefSeq" id="WP_234659357.1">
    <property type="nucleotide sequence ID" value="NZ_AP027734.1"/>
</dbReference>
<reference evidence="3" key="1">
    <citation type="journal article" date="2019" name="Int. J. Syst. Evol. Microbiol.">
        <title>The Global Catalogue of Microorganisms (GCM) 10K type strain sequencing project: providing services to taxonomists for standard genome sequencing and annotation.</title>
        <authorList>
            <consortium name="The Broad Institute Genomics Platform"/>
            <consortium name="The Broad Institute Genome Sequencing Center for Infectious Disease"/>
            <person name="Wu L."/>
            <person name="Ma J."/>
        </authorList>
    </citation>
    <scope>NUCLEOTIDE SEQUENCE [LARGE SCALE GENOMIC DNA]</scope>
    <source>
        <strain evidence="3">NBRC 109019</strain>
    </source>
</reference>
<gene>
    <name evidence="2" type="ORF">GCM10025870_30510</name>
</gene>
<sequence>MNRPASLKILAMIATAGALALVGSPALAAPGGGSYTCAGGDIPSGHYSSVTVTGDCGIEVGATIDIARNLEVADGAALRGDLVASTITIGRNVTAGEGSYLALGCQPSSLVGNTGHACWGMATSPEEEPQDVSEVRIGGNVSATGAESVALNGVEVARNVTLRGGGGAFTYWPIKNNSIGGNVTIDGVTAEWIGVMFNVVDGNVTLTDITSVDSHPFADPVVYIVKNQIGRNLTCSNLVHGVSGGFDPTGVNVVGRNANGQCAGLV</sequence>
<dbReference type="EMBL" id="AP027734">
    <property type="protein sequence ID" value="BDZ55978.1"/>
    <property type="molecule type" value="Genomic_DNA"/>
</dbReference>
<dbReference type="SUPFAM" id="SSF51161">
    <property type="entry name" value="Trimeric LpxA-like enzymes"/>
    <property type="match status" value="1"/>
</dbReference>
<protein>
    <recommendedName>
        <fullName evidence="4">Right handed beta helix region</fullName>
    </recommendedName>
</protein>
<feature type="chain" id="PRO_5047396045" description="Right handed beta helix region" evidence="1">
    <location>
        <begin position="29"/>
        <end position="266"/>
    </location>
</feature>
<name>A0ABN6YFJ2_9MICO</name>
<dbReference type="Proteomes" id="UP001321477">
    <property type="component" value="Chromosome"/>
</dbReference>
<keyword evidence="3" id="KW-1185">Reference proteome</keyword>
<evidence type="ECO:0000313" key="3">
    <source>
        <dbReference type="Proteomes" id="UP001321477"/>
    </source>
</evidence>
<dbReference type="InterPro" id="IPR011004">
    <property type="entry name" value="Trimer_LpxA-like_sf"/>
</dbReference>
<evidence type="ECO:0000313" key="2">
    <source>
        <dbReference type="EMBL" id="BDZ55978.1"/>
    </source>
</evidence>
<keyword evidence="1" id="KW-0732">Signal</keyword>
<organism evidence="2 3">
    <name type="scientific">Agromyces marinus</name>
    <dbReference type="NCBI Taxonomy" id="1389020"/>
    <lineage>
        <taxon>Bacteria</taxon>
        <taxon>Bacillati</taxon>
        <taxon>Actinomycetota</taxon>
        <taxon>Actinomycetes</taxon>
        <taxon>Micrococcales</taxon>
        <taxon>Microbacteriaceae</taxon>
        <taxon>Agromyces</taxon>
    </lineage>
</organism>
<proteinExistence type="predicted"/>
<accession>A0ABN6YFJ2</accession>
<evidence type="ECO:0000256" key="1">
    <source>
        <dbReference type="SAM" id="SignalP"/>
    </source>
</evidence>